<protein>
    <submittedName>
        <fullName evidence="2">Uncharacterized protein</fullName>
    </submittedName>
</protein>
<accession>A0A3G9IVH6</accession>
<gene>
    <name evidence="2" type="ORF">Back2_05900</name>
</gene>
<feature type="region of interest" description="Disordered" evidence="1">
    <location>
        <begin position="107"/>
        <end position="178"/>
    </location>
</feature>
<proteinExistence type="predicted"/>
<feature type="compositionally biased region" description="Basic residues" evidence="1">
    <location>
        <begin position="115"/>
        <end position="131"/>
    </location>
</feature>
<evidence type="ECO:0000313" key="3">
    <source>
        <dbReference type="Proteomes" id="UP000271573"/>
    </source>
</evidence>
<dbReference type="AlphaFoldDB" id="A0A3G9IVH6"/>
<dbReference type="Proteomes" id="UP000271573">
    <property type="component" value="Chromosome"/>
</dbReference>
<dbReference type="KEGG" id="nbe:Back2_05900"/>
<dbReference type="EMBL" id="AP019307">
    <property type="protein sequence ID" value="BBH16303.1"/>
    <property type="molecule type" value="Genomic_DNA"/>
</dbReference>
<organism evidence="2 3">
    <name type="scientific">Nocardioides baekrokdamisoli</name>
    <dbReference type="NCBI Taxonomy" id="1804624"/>
    <lineage>
        <taxon>Bacteria</taxon>
        <taxon>Bacillati</taxon>
        <taxon>Actinomycetota</taxon>
        <taxon>Actinomycetes</taxon>
        <taxon>Propionibacteriales</taxon>
        <taxon>Nocardioidaceae</taxon>
        <taxon>Nocardioides</taxon>
    </lineage>
</organism>
<sequence>MENDPVTSTKFSPLHLEAPRLVADVALGEHLAALARASAPSGTSRVRRSGWRVPLAAIATIAASGSVAYAGQAALHSEIRPAAPAVPVDASITEVAATAADATAAAAGAAVRSPRPTHPHGKIVGRGHPKTGRALGHPGKHDAGNHGAHNPDKATPSGADDDMSPWRKSAGTAGTSTP</sequence>
<feature type="compositionally biased region" description="Basic and acidic residues" evidence="1">
    <location>
        <begin position="139"/>
        <end position="152"/>
    </location>
</feature>
<evidence type="ECO:0000313" key="2">
    <source>
        <dbReference type="EMBL" id="BBH16303.1"/>
    </source>
</evidence>
<evidence type="ECO:0000256" key="1">
    <source>
        <dbReference type="SAM" id="MobiDB-lite"/>
    </source>
</evidence>
<reference evidence="2 3" key="1">
    <citation type="submission" date="2018-11" db="EMBL/GenBank/DDBJ databases">
        <title>Complete genome sequence of Nocardioides baekrokdamisoli strain KCTC 39748.</title>
        <authorList>
            <person name="Kang S.W."/>
            <person name="Lee K.C."/>
            <person name="Kim K.K."/>
            <person name="Kim J.S."/>
            <person name="Kim D.S."/>
            <person name="Ko S.H."/>
            <person name="Yang S.H."/>
            <person name="Shin Y.K."/>
            <person name="Lee J.S."/>
        </authorList>
    </citation>
    <scope>NUCLEOTIDE SEQUENCE [LARGE SCALE GENOMIC DNA]</scope>
    <source>
        <strain evidence="2 3">KCTC 39748</strain>
    </source>
</reference>
<keyword evidence="3" id="KW-1185">Reference proteome</keyword>
<name>A0A3G9IVH6_9ACTN</name>